<keyword evidence="1" id="KW-0233">DNA recombination</keyword>
<evidence type="ECO:0000313" key="3">
    <source>
        <dbReference type="Proteomes" id="UP000007038"/>
    </source>
</evidence>
<reference key="2">
    <citation type="submission" date="2010-11" db="EMBL/GenBank/DDBJ databases">
        <authorList>
            <person name="Lin H."/>
            <person name="Doddapaneni H.V."/>
            <person name="Lou B."/>
            <person name="Civerolo E.L."/>
            <person name="Chen C."/>
            <person name="Duan Y."/>
            <person name="Zhou L."/>
            <person name="Glynn J."/>
        </authorList>
    </citation>
    <scope>NUCLEOTIDE SEQUENCE</scope>
    <source>
        <strain>CLso-ZC1</strain>
    </source>
</reference>
<protein>
    <submittedName>
        <fullName evidence="2">Integrase family protein</fullName>
    </submittedName>
</protein>
<accession>E4UDG0</accession>
<gene>
    <name evidence="2" type="ordered locus">CKC_04445</name>
</gene>
<dbReference type="AlphaFoldDB" id="E4UDG0"/>
<evidence type="ECO:0000313" key="2">
    <source>
        <dbReference type="EMBL" id="ADR52638.1"/>
    </source>
</evidence>
<dbReference type="Proteomes" id="UP000007038">
    <property type="component" value="Chromosome"/>
</dbReference>
<evidence type="ECO:0000256" key="1">
    <source>
        <dbReference type="ARBA" id="ARBA00023172"/>
    </source>
</evidence>
<dbReference type="STRING" id="658172.CKC_04445"/>
<dbReference type="InterPro" id="IPR013762">
    <property type="entry name" value="Integrase-like_cat_sf"/>
</dbReference>
<reference evidence="2 3" key="3">
    <citation type="journal article" date="2011" name="PLoS ONE">
        <title>The Complete Genome Sequence of 'Candidatus Liberibacter solanacearum', the Bacterium Associated with Potato Zebra Chip Disease.</title>
        <authorList>
            <person name="Lin H."/>
            <person name="Lou B."/>
            <person name="Glynn J.M."/>
            <person name="Doddapaneni H."/>
            <person name="Civerolo E.L."/>
            <person name="Chen C."/>
            <person name="Duan Y."/>
            <person name="Zhou L."/>
            <person name="Vahling C.M."/>
        </authorList>
    </citation>
    <scope>NUCLEOTIDE SEQUENCE [LARGE SCALE GENOMIC DNA]</scope>
    <source>
        <strain evidence="2 3">CLso-ZC1</strain>
    </source>
</reference>
<proteinExistence type="predicted"/>
<reference evidence="3" key="1">
    <citation type="submission" date="2010-11" db="EMBL/GenBank/DDBJ databases">
        <title>Complete genome sequence of Candidatus Liberibacter solanacearum CLso-ZC1.</title>
        <authorList>
            <person name="Lin H."/>
            <person name="Doddapaneni H.V."/>
            <person name="Lou B."/>
            <person name="Civerolo E.L."/>
            <person name="Chen C."/>
            <person name="Duan Y."/>
            <person name="Zhou L."/>
            <person name="Glynn J."/>
        </authorList>
    </citation>
    <scope>NUCLEOTIDE SEQUENCE [LARGE SCALE GENOMIC DNA]</scope>
    <source>
        <strain evidence="3">CLso-ZC1</strain>
    </source>
</reference>
<organism evidence="2 3">
    <name type="scientific">Liberibacter solanacearum (strain CLso-ZC1)</name>
    <dbReference type="NCBI Taxonomy" id="658172"/>
    <lineage>
        <taxon>Bacteria</taxon>
        <taxon>Pseudomonadati</taxon>
        <taxon>Pseudomonadota</taxon>
        <taxon>Alphaproteobacteria</taxon>
        <taxon>Hyphomicrobiales</taxon>
        <taxon>Rhizobiaceae</taxon>
        <taxon>Liberibacter</taxon>
    </lineage>
</organism>
<dbReference type="InterPro" id="IPR011010">
    <property type="entry name" value="DNA_brk_join_enz"/>
</dbReference>
<sequence>MAVVFKWAVSRGLVKSNPTSGVSRQPWKTKGFHTWTIEQIEQFRKYHPIGKKASLALEMMLFLGLRRSDVMRVGIQHIKDEVMSIETQKTGVYVHIPIAPLL</sequence>
<dbReference type="KEGG" id="lso:CKC_04445"/>
<dbReference type="HOGENOM" id="CLU_2273911_0_0_5"/>
<dbReference type="RefSeq" id="WP_013462294.1">
    <property type="nucleotide sequence ID" value="NC_014774.1"/>
</dbReference>
<dbReference type="GO" id="GO:0006310">
    <property type="term" value="P:DNA recombination"/>
    <property type="evidence" value="ECO:0007669"/>
    <property type="project" value="UniProtKB-KW"/>
</dbReference>
<dbReference type="SUPFAM" id="SSF56349">
    <property type="entry name" value="DNA breaking-rejoining enzymes"/>
    <property type="match status" value="1"/>
</dbReference>
<dbReference type="eggNOG" id="COG0582">
    <property type="taxonomic scope" value="Bacteria"/>
</dbReference>
<dbReference type="EMBL" id="CP002371">
    <property type="protein sequence ID" value="ADR52638.1"/>
    <property type="molecule type" value="Genomic_DNA"/>
</dbReference>
<dbReference type="GeneID" id="96886621"/>
<dbReference type="GO" id="GO:0015074">
    <property type="term" value="P:DNA integration"/>
    <property type="evidence" value="ECO:0007669"/>
    <property type="project" value="InterPro"/>
</dbReference>
<dbReference type="GO" id="GO:0003677">
    <property type="term" value="F:DNA binding"/>
    <property type="evidence" value="ECO:0007669"/>
    <property type="project" value="InterPro"/>
</dbReference>
<dbReference type="Gene3D" id="1.10.443.10">
    <property type="entry name" value="Intergrase catalytic core"/>
    <property type="match status" value="1"/>
</dbReference>
<name>E4UDG0_LIBSC</name>